<protein>
    <submittedName>
        <fullName evidence="15">Head domain of trimeric autotransporter adhesin</fullName>
    </submittedName>
</protein>
<dbReference type="SUPFAM" id="SSF54523">
    <property type="entry name" value="Pili subunits"/>
    <property type="match status" value="1"/>
</dbReference>
<reference evidence="16" key="1">
    <citation type="submission" date="2016-10" db="EMBL/GenBank/DDBJ databases">
        <authorList>
            <person name="Varghese N."/>
            <person name="Submissions S."/>
        </authorList>
    </citation>
    <scope>NUCLEOTIDE SEQUENCE [LARGE SCALE GENOMIC DNA]</scope>
    <source>
        <strain evidence="16">DUS833</strain>
    </source>
</reference>
<feature type="domain" description="ESPR" evidence="14">
    <location>
        <begin position="1"/>
        <end position="49"/>
    </location>
</feature>
<dbReference type="InterPro" id="IPR005594">
    <property type="entry name" value="YadA_C"/>
</dbReference>
<feature type="domain" description="Trimeric autotransporter adhesin YadA-like stalk" evidence="13">
    <location>
        <begin position="617"/>
        <end position="655"/>
    </location>
</feature>
<evidence type="ECO:0000256" key="8">
    <source>
        <dbReference type="ARBA" id="ARBA00022927"/>
    </source>
</evidence>
<feature type="domain" description="Trimeric autotransporter adhesin YadA-like stalk" evidence="13">
    <location>
        <begin position="363"/>
        <end position="405"/>
    </location>
</feature>
<evidence type="ECO:0000256" key="9">
    <source>
        <dbReference type="ARBA" id="ARBA00023136"/>
    </source>
</evidence>
<evidence type="ECO:0000256" key="6">
    <source>
        <dbReference type="ARBA" id="ARBA00022692"/>
    </source>
</evidence>
<dbReference type="SUPFAM" id="SSF101967">
    <property type="entry name" value="Adhesin YadA, collagen-binding domain"/>
    <property type="match status" value="2"/>
</dbReference>
<evidence type="ECO:0000259" key="13">
    <source>
        <dbReference type="Pfam" id="PF05662"/>
    </source>
</evidence>
<dbReference type="GO" id="GO:0009279">
    <property type="term" value="C:cell outer membrane"/>
    <property type="evidence" value="ECO:0007669"/>
    <property type="project" value="UniProtKB-SubCell"/>
</dbReference>
<dbReference type="Pfam" id="PF05658">
    <property type="entry name" value="YadA_head"/>
    <property type="match status" value="4"/>
</dbReference>
<dbReference type="CDD" id="cd12820">
    <property type="entry name" value="LbR_YadA-like"/>
    <property type="match status" value="1"/>
</dbReference>
<evidence type="ECO:0000256" key="4">
    <source>
        <dbReference type="ARBA" id="ARBA00022448"/>
    </source>
</evidence>
<evidence type="ECO:0000256" key="10">
    <source>
        <dbReference type="ARBA" id="ARBA00023237"/>
    </source>
</evidence>
<evidence type="ECO:0000313" key="15">
    <source>
        <dbReference type="EMBL" id="SDR55851.1"/>
    </source>
</evidence>
<feature type="domain" description="Trimeric autotransporter adhesin YadA-like stalk" evidence="13">
    <location>
        <begin position="493"/>
        <end position="533"/>
    </location>
</feature>
<dbReference type="Pfam" id="PF03895">
    <property type="entry name" value="YadA_anchor"/>
    <property type="match status" value="1"/>
</dbReference>
<dbReference type="GO" id="GO:0009986">
    <property type="term" value="C:cell surface"/>
    <property type="evidence" value="ECO:0007669"/>
    <property type="project" value="UniProtKB-SubCell"/>
</dbReference>
<organism evidence="15 16">
    <name type="scientific">Paraburkholderia tuberum</name>
    <dbReference type="NCBI Taxonomy" id="157910"/>
    <lineage>
        <taxon>Bacteria</taxon>
        <taxon>Pseudomonadati</taxon>
        <taxon>Pseudomonadota</taxon>
        <taxon>Betaproteobacteria</taxon>
        <taxon>Burkholderiales</taxon>
        <taxon>Burkholderiaceae</taxon>
        <taxon>Paraburkholderia</taxon>
    </lineage>
</organism>
<evidence type="ECO:0000259" key="12">
    <source>
        <dbReference type="Pfam" id="PF05658"/>
    </source>
</evidence>
<dbReference type="AlphaFoldDB" id="A0A1H1K0J3"/>
<evidence type="ECO:0000259" key="14">
    <source>
        <dbReference type="Pfam" id="PF13018"/>
    </source>
</evidence>
<feature type="domain" description="Trimeric autotransporter adhesin YadA-like head" evidence="12">
    <location>
        <begin position="164"/>
        <end position="190"/>
    </location>
</feature>
<feature type="domain" description="Trimeric autotransporter adhesin YadA-like C-terminal membrane anchor" evidence="11">
    <location>
        <begin position="831"/>
        <end position="889"/>
    </location>
</feature>
<feature type="domain" description="Trimeric autotransporter adhesin YadA-like head" evidence="12">
    <location>
        <begin position="720"/>
        <end position="746"/>
    </location>
</feature>
<name>A0A1H1K0J3_9BURK</name>
<keyword evidence="5" id="KW-1134">Transmembrane beta strand</keyword>
<evidence type="ECO:0000256" key="5">
    <source>
        <dbReference type="ARBA" id="ARBA00022452"/>
    </source>
</evidence>
<feature type="domain" description="Trimeric autotransporter adhesin YadA-like head" evidence="12">
    <location>
        <begin position="138"/>
        <end position="162"/>
    </location>
</feature>
<comment type="similarity">
    <text evidence="3">Belongs to the autotransporter-2 (AT-2) (TC 1.B.40) family.</text>
</comment>
<keyword evidence="10" id="KW-0998">Cell outer membrane</keyword>
<evidence type="ECO:0000256" key="1">
    <source>
        <dbReference type="ARBA" id="ARBA00004241"/>
    </source>
</evidence>
<dbReference type="Gene3D" id="1.20.5.170">
    <property type="match status" value="2"/>
</dbReference>
<accession>A0A1H1K0J3</accession>
<dbReference type="Gene3D" id="6.10.250.2040">
    <property type="match status" value="1"/>
</dbReference>
<dbReference type="Proteomes" id="UP000199365">
    <property type="component" value="Unassembled WGS sequence"/>
</dbReference>
<keyword evidence="4" id="KW-0813">Transport</keyword>
<keyword evidence="9" id="KW-0472">Membrane</keyword>
<dbReference type="Gene3D" id="6.10.250.1980">
    <property type="match status" value="1"/>
</dbReference>
<feature type="domain" description="Trimeric autotransporter adhesin YadA-like stalk" evidence="13">
    <location>
        <begin position="764"/>
        <end position="801"/>
    </location>
</feature>
<dbReference type="InterPro" id="IPR008640">
    <property type="entry name" value="Adhesin_Head_dom"/>
</dbReference>
<dbReference type="InterPro" id="IPR011049">
    <property type="entry name" value="Serralysin-like_metalloprot_C"/>
</dbReference>
<dbReference type="InterPro" id="IPR045584">
    <property type="entry name" value="Pilin-like"/>
</dbReference>
<evidence type="ECO:0000256" key="2">
    <source>
        <dbReference type="ARBA" id="ARBA00004442"/>
    </source>
</evidence>
<dbReference type="STRING" id="157910.SAMN05445850_6191"/>
<feature type="domain" description="Trimeric autotransporter adhesin YadA-like stalk" evidence="13">
    <location>
        <begin position="227"/>
        <end position="265"/>
    </location>
</feature>
<feature type="domain" description="Trimeric autotransporter adhesin YadA-like head" evidence="12">
    <location>
        <begin position="692"/>
        <end position="718"/>
    </location>
</feature>
<evidence type="ECO:0000313" key="16">
    <source>
        <dbReference type="Proteomes" id="UP000199365"/>
    </source>
</evidence>
<evidence type="ECO:0000256" key="7">
    <source>
        <dbReference type="ARBA" id="ARBA00022729"/>
    </source>
</evidence>
<keyword evidence="16" id="KW-1185">Reference proteome</keyword>
<dbReference type="RefSeq" id="WP_090809589.1">
    <property type="nucleotide sequence ID" value="NZ_FNKX01000002.1"/>
</dbReference>
<dbReference type="EMBL" id="FNKX01000002">
    <property type="protein sequence ID" value="SDR55851.1"/>
    <property type="molecule type" value="Genomic_DNA"/>
</dbReference>
<keyword evidence="8" id="KW-0653">Protein transport</keyword>
<dbReference type="Pfam" id="PF13018">
    <property type="entry name" value="ESPR"/>
    <property type="match status" value="1"/>
</dbReference>
<dbReference type="Gene3D" id="2.150.10.10">
    <property type="entry name" value="Serralysin-like metalloprotease, C-terminal"/>
    <property type="match status" value="2"/>
</dbReference>
<evidence type="ECO:0000256" key="3">
    <source>
        <dbReference type="ARBA" id="ARBA00005848"/>
    </source>
</evidence>
<dbReference type="Pfam" id="PF05662">
    <property type="entry name" value="YadA_stalk"/>
    <property type="match status" value="5"/>
</dbReference>
<dbReference type="InterPro" id="IPR008635">
    <property type="entry name" value="Coiled_stalk_dom"/>
</dbReference>
<keyword evidence="6" id="KW-0812">Transmembrane</keyword>
<comment type="subcellular location">
    <subcellularLocation>
        <location evidence="2">Cell outer membrane</location>
    </subcellularLocation>
    <subcellularLocation>
        <location evidence="1">Cell surface</location>
    </subcellularLocation>
</comment>
<proteinExistence type="inferred from homology"/>
<dbReference type="GO" id="GO:0015031">
    <property type="term" value="P:protein transport"/>
    <property type="evidence" value="ECO:0007669"/>
    <property type="project" value="UniProtKB-KW"/>
</dbReference>
<evidence type="ECO:0000259" key="11">
    <source>
        <dbReference type="Pfam" id="PF03895"/>
    </source>
</evidence>
<dbReference type="InterPro" id="IPR024973">
    <property type="entry name" value="ESPR"/>
</dbReference>
<keyword evidence="7" id="KW-0732">Signal</keyword>
<gene>
    <name evidence="15" type="ORF">SAMN05445850_6191</name>
</gene>
<sequence>MNKSYKSVWNEALGTWIAASELASARGKASRSVVLKGIAAVALIAAAQAGHASTIGVGTGGAPGGSASCDTNNSATVGVGPNGISYGGTALVDGNGNWSTVAGCGANANNVTGATVYGANTTVTGDYGTAVGLGSIAGNLATAVGVQAQASGTSSSALGFNAVAAGSDSVALGVNASASADNSVALGAGSTTTADLSAAAYNPAGSRALVGVAKGEVSVGSAGNQRRVTNVAAGSASTDAVNVSQLKNEAGKSNNIGTSAAAAIGGGATYDALTGSISQPNYSVGGTTVNNVGDAVSNLDDRVTDNTKDIAKNATSIADVQNQISSGSIGLVQQDATTREITVGRNTDGTVMNVAGTAGNRTVTGVAAGAVNASSVDAINGGQLYANAGSVSKALGGGSTVNADGSISQPNYSVGGVTVNNVGDAVSNLDDRVTDNTKDIATNATGIADVQNQISSGSVGLVQQDATTREITVGRNTDGTVMNVAGTAGNRTVTGVAAGAVNASSVDAINGGQLYANADSVSKALGGGSMVNADGSISQPNYSVGGTTVHSVGEAVSNLDDRVTDNTKEITNLQGTLGDVGTQLSGAVQYDRNADGSMNFGSVTLGGSLSAGPVVLSNVANGVNQYDAVNYGQLSTLQNQVTDIRGQVSSLNAQMSDLPSSTTLGSSDSAVVNAEMPGTGAASTAVGAGGVASGNLATAIGANANAAGDNALAVGANAAATGANSTAIGTGSQATHSNSVALGQGSVTDRDDSVSVGSATQPRQITHVAAGTADTDAVNVGQMNSSVAQGVQQANSYTDQRFSQTNQAINDVAKNAYAGIAAAMAMPNMTPSGPGRTIVAAGGATYKGGSAAAVGATYRSRNNKWLVNSAVSVASTGDVGVRAQVGYEF</sequence>
<dbReference type="Gene3D" id="3.30.1300.30">
    <property type="entry name" value="GSPII I/J protein-like"/>
    <property type="match status" value="1"/>
</dbReference>